<dbReference type="SUPFAM" id="SSF52833">
    <property type="entry name" value="Thioredoxin-like"/>
    <property type="match status" value="1"/>
</dbReference>
<dbReference type="EMBL" id="MKGH01000009">
    <property type="protein sequence ID" value="PKX79328.1"/>
    <property type="molecule type" value="Genomic_DNA"/>
</dbReference>
<dbReference type="InterPro" id="IPR036249">
    <property type="entry name" value="Thioredoxin-like_sf"/>
</dbReference>
<evidence type="ECO:0000313" key="2">
    <source>
        <dbReference type="Proteomes" id="UP000234349"/>
    </source>
</evidence>
<accession>A0AAX0VC33</accession>
<dbReference type="Pfam" id="PF13743">
    <property type="entry name" value="Thioredoxin_5"/>
    <property type="match status" value="1"/>
</dbReference>
<evidence type="ECO:0000313" key="1">
    <source>
        <dbReference type="EMBL" id="PKX79328.1"/>
    </source>
</evidence>
<name>A0AAX0VC33_LATSK</name>
<dbReference type="Proteomes" id="UP000234349">
    <property type="component" value="Unassembled WGS sequence"/>
</dbReference>
<organism evidence="1 2">
    <name type="scientific">Latilactobacillus sakei</name>
    <name type="common">Lactobacillus sakei</name>
    <dbReference type="NCBI Taxonomy" id="1599"/>
    <lineage>
        <taxon>Bacteria</taxon>
        <taxon>Bacillati</taxon>
        <taxon>Bacillota</taxon>
        <taxon>Bacilli</taxon>
        <taxon>Lactobacillales</taxon>
        <taxon>Lactobacillaceae</taxon>
        <taxon>Latilactobacillus</taxon>
    </lineage>
</organism>
<gene>
    <name evidence="1" type="ORF">CUR37_02600</name>
</gene>
<proteinExistence type="predicted"/>
<protein>
    <submittedName>
        <fullName evidence="1">DsbA family protein</fullName>
    </submittedName>
</protein>
<dbReference type="Gene3D" id="3.40.30.10">
    <property type="entry name" value="Glutaredoxin"/>
    <property type="match status" value="1"/>
</dbReference>
<reference evidence="1 2" key="1">
    <citation type="submission" date="2016-09" db="EMBL/GenBank/DDBJ databases">
        <authorList>
            <person name="Inglin R.C."/>
        </authorList>
    </citation>
    <scope>NUCLEOTIDE SEQUENCE [LARGE SCALE GENOMIC DNA]</scope>
    <source>
        <strain evidence="1 2">RI-517</strain>
    </source>
</reference>
<dbReference type="AlphaFoldDB" id="A0AAX0VC33"/>
<comment type="caution">
    <text evidence="1">The sequence shown here is derived from an EMBL/GenBank/DDBJ whole genome shotgun (WGS) entry which is preliminary data.</text>
</comment>
<sequence length="214" mass="24711">MLEVFLYINPIGQRCLQSEKALLKIIDEADMNIHFKFIPVLNLQNVERYMQFQNLNRRDLDLRNHVFSTMYEAVLAYKAATFQGSKKSQAFLMQLQQVFQQPDTTLDTKLVLEIAEKAHLDTEMLLEDWHSDLTKQVFDSDQQLACEMNIKMTPSAVAFDYSKDDSEAGLLIENCDSYDLLKEVCSQGVSPEDTYQKLQKHKANVTKIAFRVLS</sequence>